<accession>A0A8X6X875</accession>
<dbReference type="AlphaFoldDB" id="A0A8X6X875"/>
<protein>
    <submittedName>
        <fullName evidence="1">Uncharacterized protein</fullName>
    </submittedName>
</protein>
<reference evidence="1" key="1">
    <citation type="submission" date="2020-08" db="EMBL/GenBank/DDBJ databases">
        <title>Multicomponent nature underlies the extraordinary mechanical properties of spider dragline silk.</title>
        <authorList>
            <person name="Kono N."/>
            <person name="Nakamura H."/>
            <person name="Mori M."/>
            <person name="Yoshida Y."/>
            <person name="Ohtoshi R."/>
            <person name="Malay A.D."/>
            <person name="Moran D.A.P."/>
            <person name="Tomita M."/>
            <person name="Numata K."/>
            <person name="Arakawa K."/>
        </authorList>
    </citation>
    <scope>NUCLEOTIDE SEQUENCE</scope>
</reference>
<proteinExistence type="predicted"/>
<feature type="non-terminal residue" evidence="1">
    <location>
        <position position="34"/>
    </location>
</feature>
<organism evidence="1 2">
    <name type="scientific">Trichonephila inaurata madagascariensis</name>
    <dbReference type="NCBI Taxonomy" id="2747483"/>
    <lineage>
        <taxon>Eukaryota</taxon>
        <taxon>Metazoa</taxon>
        <taxon>Ecdysozoa</taxon>
        <taxon>Arthropoda</taxon>
        <taxon>Chelicerata</taxon>
        <taxon>Arachnida</taxon>
        <taxon>Araneae</taxon>
        <taxon>Araneomorphae</taxon>
        <taxon>Entelegynae</taxon>
        <taxon>Araneoidea</taxon>
        <taxon>Nephilidae</taxon>
        <taxon>Trichonephila</taxon>
        <taxon>Trichonephila inaurata</taxon>
    </lineage>
</organism>
<evidence type="ECO:0000313" key="2">
    <source>
        <dbReference type="Proteomes" id="UP000886998"/>
    </source>
</evidence>
<sequence>MTNGESGWLGKKAEVYGKTAKTSVFPSQIPPIIR</sequence>
<gene>
    <name evidence="1" type="ORF">TNIN_139801</name>
</gene>
<keyword evidence="2" id="KW-1185">Reference proteome</keyword>
<dbReference type="Proteomes" id="UP000886998">
    <property type="component" value="Unassembled WGS sequence"/>
</dbReference>
<dbReference type="EMBL" id="BMAV01006269">
    <property type="protein sequence ID" value="GFY48006.1"/>
    <property type="molecule type" value="Genomic_DNA"/>
</dbReference>
<evidence type="ECO:0000313" key="1">
    <source>
        <dbReference type="EMBL" id="GFY48006.1"/>
    </source>
</evidence>
<comment type="caution">
    <text evidence="1">The sequence shown here is derived from an EMBL/GenBank/DDBJ whole genome shotgun (WGS) entry which is preliminary data.</text>
</comment>
<name>A0A8X6X875_9ARAC</name>